<evidence type="ECO:0000313" key="1">
    <source>
        <dbReference type="EMBL" id="TCZ50674.1"/>
    </source>
</evidence>
<keyword evidence="2" id="KW-1185">Reference proteome</keyword>
<accession>A0A4R4D1Q7</accession>
<proteinExistence type="predicted"/>
<comment type="caution">
    <text evidence="1">The sequence shown here is derived from an EMBL/GenBank/DDBJ whole genome shotgun (WGS) entry which is preliminary data.</text>
</comment>
<name>A0A4R4D1Q7_9PROT</name>
<dbReference type="AlphaFoldDB" id="A0A4R4D1Q7"/>
<dbReference type="RefSeq" id="WP_132297804.1">
    <property type="nucleotide sequence ID" value="NZ_SKBM01000064.1"/>
</dbReference>
<reference evidence="1 2" key="1">
    <citation type="submission" date="2019-03" db="EMBL/GenBank/DDBJ databases">
        <title>Paracraurococcus aquatilis NE82 genome sequence.</title>
        <authorList>
            <person name="Zhao Y."/>
            <person name="Du Z."/>
        </authorList>
    </citation>
    <scope>NUCLEOTIDE SEQUENCE [LARGE SCALE GENOMIC DNA]</scope>
    <source>
        <strain evidence="1 2">NE82</strain>
    </source>
</reference>
<gene>
    <name evidence="1" type="ORF">EXY23_27265</name>
</gene>
<evidence type="ECO:0000313" key="2">
    <source>
        <dbReference type="Proteomes" id="UP000295023"/>
    </source>
</evidence>
<dbReference type="EMBL" id="SKBM01000064">
    <property type="protein sequence ID" value="TCZ50674.1"/>
    <property type="molecule type" value="Genomic_DNA"/>
</dbReference>
<organism evidence="1 2">
    <name type="scientific">Roseicella aquatilis</name>
    <dbReference type="NCBI Taxonomy" id="2527868"/>
    <lineage>
        <taxon>Bacteria</taxon>
        <taxon>Pseudomonadati</taxon>
        <taxon>Pseudomonadota</taxon>
        <taxon>Alphaproteobacteria</taxon>
        <taxon>Acetobacterales</taxon>
        <taxon>Roseomonadaceae</taxon>
        <taxon>Roseicella</taxon>
    </lineage>
</organism>
<sequence length="107" mass="11405">MSAVRPDQAAAGHSGAMEIKALRNAADMAVVLHCAIAHYAGAVAAANAFGVVDLSAMERQIRDLDVPALLTLPPKVLLELFTDLDFRISTLVKALDAAMRQREKPPN</sequence>
<protein>
    <submittedName>
        <fullName evidence="1">Uncharacterized protein</fullName>
    </submittedName>
</protein>
<dbReference type="Proteomes" id="UP000295023">
    <property type="component" value="Unassembled WGS sequence"/>
</dbReference>